<gene>
    <name evidence="2" type="ORF">METZ01_LOCUS465216</name>
</gene>
<organism evidence="2">
    <name type="scientific">marine metagenome</name>
    <dbReference type="NCBI Taxonomy" id="408172"/>
    <lineage>
        <taxon>unclassified sequences</taxon>
        <taxon>metagenomes</taxon>
        <taxon>ecological metagenomes</taxon>
    </lineage>
</organism>
<evidence type="ECO:0000256" key="1">
    <source>
        <dbReference type="SAM" id="MobiDB-lite"/>
    </source>
</evidence>
<dbReference type="AlphaFoldDB" id="A0A383AXD4"/>
<protein>
    <recommendedName>
        <fullName evidence="3">HEAT repeat domain-containing protein</fullName>
    </recommendedName>
</protein>
<dbReference type="InterPro" id="IPR011989">
    <property type="entry name" value="ARM-like"/>
</dbReference>
<proteinExistence type="predicted"/>
<feature type="compositionally biased region" description="Low complexity" evidence="1">
    <location>
        <begin position="22"/>
        <end position="32"/>
    </location>
</feature>
<name>A0A383AXD4_9ZZZZ</name>
<dbReference type="InterPro" id="IPR016024">
    <property type="entry name" value="ARM-type_fold"/>
</dbReference>
<evidence type="ECO:0000313" key="2">
    <source>
        <dbReference type="EMBL" id="SVE12362.1"/>
    </source>
</evidence>
<reference evidence="2" key="1">
    <citation type="submission" date="2018-05" db="EMBL/GenBank/DDBJ databases">
        <authorList>
            <person name="Lanie J.A."/>
            <person name="Ng W.-L."/>
            <person name="Kazmierczak K.M."/>
            <person name="Andrzejewski T.M."/>
            <person name="Davidsen T.M."/>
            <person name="Wayne K.J."/>
            <person name="Tettelin H."/>
            <person name="Glass J.I."/>
            <person name="Rusch D."/>
            <person name="Podicherti R."/>
            <person name="Tsui H.-C.T."/>
            <person name="Winkler M.E."/>
        </authorList>
    </citation>
    <scope>NUCLEOTIDE SEQUENCE</scope>
</reference>
<dbReference type="EMBL" id="UINC01195683">
    <property type="protein sequence ID" value="SVE12362.1"/>
    <property type="molecule type" value="Genomic_DNA"/>
</dbReference>
<accession>A0A383AXD4</accession>
<evidence type="ECO:0008006" key="3">
    <source>
        <dbReference type="Google" id="ProtNLM"/>
    </source>
</evidence>
<sequence>MLTFPLFGCFLLGQAPPGSIPLDPSLSIPDSSESNETASKPEEPARSTQSQTIMRAGQDLRHVEVGRRVGAAKLLGKYPGLQSTILLILALDDKSPLVRRSAMVSLAEQASNGYLIYEKSLIEKIYSKLGDPDVEVRRVVATMIPQLVRGLRGGIVYRPVQA</sequence>
<dbReference type="Gene3D" id="1.25.10.10">
    <property type="entry name" value="Leucine-rich Repeat Variant"/>
    <property type="match status" value="1"/>
</dbReference>
<dbReference type="SUPFAM" id="SSF48371">
    <property type="entry name" value="ARM repeat"/>
    <property type="match status" value="1"/>
</dbReference>
<feature type="non-terminal residue" evidence="2">
    <location>
        <position position="162"/>
    </location>
</feature>
<feature type="region of interest" description="Disordered" evidence="1">
    <location>
        <begin position="22"/>
        <end position="51"/>
    </location>
</feature>